<evidence type="ECO:0000259" key="1">
    <source>
        <dbReference type="Pfam" id="PF01968"/>
    </source>
</evidence>
<comment type="caution">
    <text evidence="4">The sequence shown here is derived from an EMBL/GenBank/DDBJ whole genome shotgun (WGS) entry which is preliminary data.</text>
</comment>
<dbReference type="AlphaFoldDB" id="A0A537JX02"/>
<dbReference type="Pfam" id="PF19278">
    <property type="entry name" value="Hydant_A_C"/>
    <property type="match status" value="1"/>
</dbReference>
<dbReference type="PANTHER" id="PTHR11365">
    <property type="entry name" value="5-OXOPROLINASE RELATED"/>
    <property type="match status" value="1"/>
</dbReference>
<evidence type="ECO:0000313" key="5">
    <source>
        <dbReference type="Proteomes" id="UP000318509"/>
    </source>
</evidence>
<dbReference type="Proteomes" id="UP000318509">
    <property type="component" value="Unassembled WGS sequence"/>
</dbReference>
<protein>
    <submittedName>
        <fullName evidence="4">Hydantoinase/oxoprolinase family protein</fullName>
    </submittedName>
</protein>
<dbReference type="InterPro" id="IPR049517">
    <property type="entry name" value="ACX-like_C"/>
</dbReference>
<dbReference type="Gene3D" id="3.30.420.40">
    <property type="match status" value="1"/>
</dbReference>
<dbReference type="GO" id="GO:0017168">
    <property type="term" value="F:5-oxoprolinase (ATP-hydrolyzing) activity"/>
    <property type="evidence" value="ECO:0007669"/>
    <property type="project" value="TreeGrafter"/>
</dbReference>
<dbReference type="EMBL" id="VBAK01000146">
    <property type="protein sequence ID" value="TMI88069.1"/>
    <property type="molecule type" value="Genomic_DNA"/>
</dbReference>
<dbReference type="GO" id="GO:0005829">
    <property type="term" value="C:cytosol"/>
    <property type="evidence" value="ECO:0007669"/>
    <property type="project" value="TreeGrafter"/>
</dbReference>
<evidence type="ECO:0000259" key="2">
    <source>
        <dbReference type="Pfam" id="PF05378"/>
    </source>
</evidence>
<proteinExistence type="predicted"/>
<dbReference type="InterPro" id="IPR043129">
    <property type="entry name" value="ATPase_NBD"/>
</dbReference>
<dbReference type="GO" id="GO:0006749">
    <property type="term" value="P:glutathione metabolic process"/>
    <property type="evidence" value="ECO:0007669"/>
    <property type="project" value="TreeGrafter"/>
</dbReference>
<dbReference type="InterPro" id="IPR045079">
    <property type="entry name" value="Oxoprolinase-like"/>
</dbReference>
<name>A0A537JX02_9BACT</name>
<dbReference type="InterPro" id="IPR002821">
    <property type="entry name" value="Hydantoinase_A"/>
</dbReference>
<feature type="domain" description="Hydantoinase A/oxoprolinase" evidence="1">
    <location>
        <begin position="205"/>
        <end position="491"/>
    </location>
</feature>
<dbReference type="InterPro" id="IPR008040">
    <property type="entry name" value="Hydant_A_N"/>
</dbReference>
<dbReference type="Pfam" id="PF05378">
    <property type="entry name" value="Hydant_A_N"/>
    <property type="match status" value="1"/>
</dbReference>
<dbReference type="Pfam" id="PF01968">
    <property type="entry name" value="Hydantoinase_A"/>
    <property type="match status" value="1"/>
</dbReference>
<dbReference type="SUPFAM" id="SSF53067">
    <property type="entry name" value="Actin-like ATPase domain"/>
    <property type="match status" value="1"/>
</dbReference>
<dbReference type="PANTHER" id="PTHR11365:SF23">
    <property type="entry name" value="HYPOTHETICAL 5-OXOPROLINASE (EUROFUNG)-RELATED"/>
    <property type="match status" value="1"/>
</dbReference>
<evidence type="ECO:0000259" key="3">
    <source>
        <dbReference type="Pfam" id="PF19278"/>
    </source>
</evidence>
<gene>
    <name evidence="4" type="ORF">E6H00_14000</name>
</gene>
<evidence type="ECO:0000313" key="4">
    <source>
        <dbReference type="EMBL" id="TMI88069.1"/>
    </source>
</evidence>
<feature type="domain" description="Acetophenone carboxylase-like C-terminal" evidence="3">
    <location>
        <begin position="532"/>
        <end position="669"/>
    </location>
</feature>
<sequence>MFRIGIDVGGTFTDLVAVDEAGRVALTKSASTPDDPSRGILEGLGLLAGELGRDLAALLAETDRLVHGTTVATNALVERKGARVGLLTTEGHRDVLEMREGLKEDRYNLRMPPPVPLVPRALRIGIRERIRFDGTAAVPLSQASVEAGIRALERAGVESVAICYLHAYRNPRHEAATRRRVAERMPAAYISVSSDVLPQIKEYERVCTTVVNAYVGPALSRYLGMLATRLTDAGYRGDVLIMQSHGGVAGIQDSVRLAAGAILSGPAGGLAGSRYCARLLGGGDFITFDMGGTSTDIALLEGGEPPTTGDKVVGGHKVALPSLDIHTLGAGGGSIARVDPGGILHVGPQSAGAVPGPACYGRGGSAATVTDASVVLGFLDPANFLGGRTPLDAGAGQRAVEQVAGQLGCSAVDAAEGIHKVVNTAMAEGIRIVSVRRGVDPRRFTLLAFGGAAGLHITQVARQLEIGRVVIPRVAAVLSAWGMLATDLRYELVRTQVGEVHRVGAAGLGRLFAEMEAEGRMRLGEAATGAPLFRKSLDMRYGEQIYEIGVPLDGLAMDAPDLIDQVVERFRRRHEALYTYSAEDQDVVLVNARLTIVGALPVTPVEPRVPAAGAAAPAKRRRAYLGAWTEVPVYRWDSLTPKVEVGGPAIFESATTTVVVRAGDQVRVTPYGWLDIRMS</sequence>
<organism evidence="4 5">
    <name type="scientific">Candidatus Segetimicrobium genomatis</name>
    <dbReference type="NCBI Taxonomy" id="2569760"/>
    <lineage>
        <taxon>Bacteria</taxon>
        <taxon>Bacillati</taxon>
        <taxon>Candidatus Sysuimicrobiota</taxon>
        <taxon>Candidatus Sysuimicrobiia</taxon>
        <taxon>Candidatus Sysuimicrobiales</taxon>
        <taxon>Candidatus Segetimicrobiaceae</taxon>
        <taxon>Candidatus Segetimicrobium</taxon>
    </lineage>
</organism>
<feature type="domain" description="Hydantoinase/oxoprolinase N-terminal" evidence="2">
    <location>
        <begin position="3"/>
        <end position="182"/>
    </location>
</feature>
<reference evidence="4 5" key="1">
    <citation type="journal article" date="2019" name="Nat. Microbiol.">
        <title>Mediterranean grassland soil C-N compound turnover is dependent on rainfall and depth, and is mediated by genomically divergent microorganisms.</title>
        <authorList>
            <person name="Diamond S."/>
            <person name="Andeer P.F."/>
            <person name="Li Z."/>
            <person name="Crits-Christoph A."/>
            <person name="Burstein D."/>
            <person name="Anantharaman K."/>
            <person name="Lane K.R."/>
            <person name="Thomas B.C."/>
            <person name="Pan C."/>
            <person name="Northen T.R."/>
            <person name="Banfield J.F."/>
        </authorList>
    </citation>
    <scope>NUCLEOTIDE SEQUENCE [LARGE SCALE GENOMIC DNA]</scope>
    <source>
        <strain evidence="4">NP_3</strain>
    </source>
</reference>
<accession>A0A537JX02</accession>